<dbReference type="EMBL" id="CAJNOJ010000086">
    <property type="protein sequence ID" value="CAF1071093.1"/>
    <property type="molecule type" value="Genomic_DNA"/>
</dbReference>
<dbReference type="Gene3D" id="1.10.8.270">
    <property type="entry name" value="putative rabgap domain of human tbc1 domain family member 14 like domains"/>
    <property type="match status" value="1"/>
</dbReference>
<dbReference type="Gene3D" id="1.10.10.750">
    <property type="entry name" value="Ypt/Rab-GAP domain of gyp1p, domain 1"/>
    <property type="match status" value="1"/>
</dbReference>
<dbReference type="FunFam" id="1.10.8.270:FF:000003">
    <property type="entry name" value="Ecotropic viral integration site 5"/>
    <property type="match status" value="1"/>
</dbReference>
<dbReference type="OrthoDB" id="295078at2759"/>
<dbReference type="GO" id="GO:0005096">
    <property type="term" value="F:GTPase activator activity"/>
    <property type="evidence" value="ECO:0007669"/>
    <property type="project" value="TreeGrafter"/>
</dbReference>
<dbReference type="PANTHER" id="PTHR47219:SF22">
    <property type="entry name" value="RAB-GAP TBC DOMAIN-CONTAINING PROTEIN"/>
    <property type="match status" value="1"/>
</dbReference>
<proteinExistence type="predicted"/>
<evidence type="ECO:0000313" key="2">
    <source>
        <dbReference type="EMBL" id="CAF1071093.1"/>
    </source>
</evidence>
<evidence type="ECO:0000259" key="1">
    <source>
        <dbReference type="PROSITE" id="PS50086"/>
    </source>
</evidence>
<dbReference type="SMART" id="SM00164">
    <property type="entry name" value="TBC"/>
    <property type="match status" value="1"/>
</dbReference>
<accession>A0A814LZ10</accession>
<dbReference type="Pfam" id="PF00566">
    <property type="entry name" value="RabGAP-TBC"/>
    <property type="match status" value="1"/>
</dbReference>
<protein>
    <recommendedName>
        <fullName evidence="1">Rab-GAP TBC domain-containing protein</fullName>
    </recommendedName>
</protein>
<gene>
    <name evidence="2" type="ORF">EDS130_LOCUS18444</name>
</gene>
<dbReference type="InterPro" id="IPR050302">
    <property type="entry name" value="Rab_GAP_TBC_domain"/>
</dbReference>
<dbReference type="InterPro" id="IPR000195">
    <property type="entry name" value="Rab-GAP-TBC_dom"/>
</dbReference>
<dbReference type="InterPro" id="IPR035969">
    <property type="entry name" value="Rab-GAP_TBC_sf"/>
</dbReference>
<dbReference type="Proteomes" id="UP000663852">
    <property type="component" value="Unassembled WGS sequence"/>
</dbReference>
<dbReference type="Gene3D" id="1.10.472.80">
    <property type="entry name" value="Ypt/Rab-GAP domain of gyp1p, domain 3"/>
    <property type="match status" value="1"/>
</dbReference>
<organism evidence="2 3">
    <name type="scientific">Adineta ricciae</name>
    <name type="common">Rotifer</name>
    <dbReference type="NCBI Taxonomy" id="249248"/>
    <lineage>
        <taxon>Eukaryota</taxon>
        <taxon>Metazoa</taxon>
        <taxon>Spiralia</taxon>
        <taxon>Gnathifera</taxon>
        <taxon>Rotifera</taxon>
        <taxon>Eurotatoria</taxon>
        <taxon>Bdelloidea</taxon>
        <taxon>Adinetida</taxon>
        <taxon>Adinetidae</taxon>
        <taxon>Adineta</taxon>
    </lineage>
</organism>
<evidence type="ECO:0000313" key="3">
    <source>
        <dbReference type="Proteomes" id="UP000663852"/>
    </source>
</evidence>
<dbReference type="AlphaFoldDB" id="A0A814LZ10"/>
<feature type="domain" description="Rab-GAP TBC" evidence="1">
    <location>
        <begin position="111"/>
        <end position="296"/>
    </location>
</feature>
<dbReference type="PANTHER" id="PTHR47219">
    <property type="entry name" value="RAB GTPASE-ACTIVATING PROTEIN 1-LIKE"/>
    <property type="match status" value="1"/>
</dbReference>
<sequence length="328" mass="38681">MTQSTTDLYTSNMTNDEIELLKRLEDENRRIEYDLKSPASAIHNPIVNKRSPELHHKQGRADSISSDVSNLTIDSDGNFENEWIVWKKIVNNWSMYRKKNLTWIRDVIRFGVPIHFRSLLWQSITNVETSDVKDKYAEFMKMTSPCEKVIRRDISRTYPQYDFFKEKHGLGQESLFNVIKAYSLYDREVGYCQGIAFIVGLLLMHMPEEEAFAVLVSIMQDYKMRDMYKPDMFYLGLCVYQLECLIQENLPDLYRHFRSENIHTSMFASSWFITLFSNQLPLNLVCRTMDLFLSEGMEVIFRIGFALLEIHQTELMLLSMEDILKVTF</sequence>
<dbReference type="GO" id="GO:0031267">
    <property type="term" value="F:small GTPase binding"/>
    <property type="evidence" value="ECO:0007669"/>
    <property type="project" value="TreeGrafter"/>
</dbReference>
<dbReference type="SUPFAM" id="SSF47923">
    <property type="entry name" value="Ypt/Rab-GAP domain of gyp1p"/>
    <property type="match status" value="2"/>
</dbReference>
<name>A0A814LZ10_ADIRI</name>
<reference evidence="2" key="1">
    <citation type="submission" date="2021-02" db="EMBL/GenBank/DDBJ databases">
        <authorList>
            <person name="Nowell W R."/>
        </authorList>
    </citation>
    <scope>NUCLEOTIDE SEQUENCE</scope>
</reference>
<dbReference type="PROSITE" id="PS50086">
    <property type="entry name" value="TBC_RABGAP"/>
    <property type="match status" value="1"/>
</dbReference>
<comment type="caution">
    <text evidence="2">The sequence shown here is derived from an EMBL/GenBank/DDBJ whole genome shotgun (WGS) entry which is preliminary data.</text>
</comment>